<evidence type="ECO:0000256" key="1">
    <source>
        <dbReference type="ARBA" id="ARBA00022741"/>
    </source>
</evidence>
<reference evidence="6 7" key="1">
    <citation type="submission" date="2020-02" db="EMBL/GenBank/DDBJ databases">
        <title>Draft genome sequence of Haematococcus lacustris strain NIES-144.</title>
        <authorList>
            <person name="Morimoto D."/>
            <person name="Nakagawa S."/>
            <person name="Yoshida T."/>
            <person name="Sawayama S."/>
        </authorList>
    </citation>
    <scope>NUCLEOTIDE SEQUENCE [LARGE SCALE GENOMIC DNA]</scope>
    <source>
        <strain evidence="6 7">NIES-144</strain>
    </source>
</reference>
<keyword evidence="1" id="KW-0547">Nucleotide-binding</keyword>
<dbReference type="InterPro" id="IPR039904">
    <property type="entry name" value="TRANK1"/>
</dbReference>
<dbReference type="Proteomes" id="UP000485058">
    <property type="component" value="Unassembled WGS sequence"/>
</dbReference>
<evidence type="ECO:0000259" key="5">
    <source>
        <dbReference type="Pfam" id="PF13361"/>
    </source>
</evidence>
<evidence type="ECO:0000313" key="6">
    <source>
        <dbReference type="EMBL" id="GFH09844.1"/>
    </source>
</evidence>
<dbReference type="GO" id="GO:0004386">
    <property type="term" value="F:helicase activity"/>
    <property type="evidence" value="ECO:0007669"/>
    <property type="project" value="UniProtKB-KW"/>
</dbReference>
<keyword evidence="2" id="KW-0378">Hydrolase</keyword>
<dbReference type="Pfam" id="PF13361">
    <property type="entry name" value="UvrD_C"/>
    <property type="match status" value="1"/>
</dbReference>
<dbReference type="EMBL" id="BLLF01000268">
    <property type="protein sequence ID" value="GFH09844.1"/>
    <property type="molecule type" value="Genomic_DNA"/>
</dbReference>
<dbReference type="Gene3D" id="3.40.50.300">
    <property type="entry name" value="P-loop containing nucleotide triphosphate hydrolases"/>
    <property type="match status" value="1"/>
</dbReference>
<gene>
    <name evidence="6" type="ORF">HaLaN_05063</name>
</gene>
<dbReference type="PANTHER" id="PTHR21529:SF4">
    <property type="entry name" value="TPR AND ANKYRIN REPEAT-CONTAINING PROTEIN 1"/>
    <property type="match status" value="1"/>
</dbReference>
<evidence type="ECO:0000256" key="2">
    <source>
        <dbReference type="ARBA" id="ARBA00022801"/>
    </source>
</evidence>
<comment type="caution">
    <text evidence="6">The sequence shown here is derived from an EMBL/GenBank/DDBJ whole genome shotgun (WGS) entry which is preliminary data.</text>
</comment>
<proteinExistence type="predicted"/>
<keyword evidence="4" id="KW-0067">ATP-binding</keyword>
<dbReference type="SUPFAM" id="SSF52540">
    <property type="entry name" value="P-loop containing nucleoside triphosphate hydrolases"/>
    <property type="match status" value="1"/>
</dbReference>
<evidence type="ECO:0000313" key="7">
    <source>
        <dbReference type="Proteomes" id="UP000485058"/>
    </source>
</evidence>
<dbReference type="InterPro" id="IPR014017">
    <property type="entry name" value="DNA_helicase_UvrD-like_C"/>
</dbReference>
<name>A0A699YSR2_HAELA</name>
<feature type="domain" description="UvrD-like helicase C-terminal" evidence="5">
    <location>
        <begin position="390"/>
        <end position="473"/>
    </location>
</feature>
<dbReference type="GO" id="GO:0005524">
    <property type="term" value="F:ATP binding"/>
    <property type="evidence" value="ECO:0007669"/>
    <property type="project" value="UniProtKB-KW"/>
</dbReference>
<organism evidence="6 7">
    <name type="scientific">Haematococcus lacustris</name>
    <name type="common">Green alga</name>
    <name type="synonym">Haematococcus pluvialis</name>
    <dbReference type="NCBI Taxonomy" id="44745"/>
    <lineage>
        <taxon>Eukaryota</taxon>
        <taxon>Viridiplantae</taxon>
        <taxon>Chlorophyta</taxon>
        <taxon>core chlorophytes</taxon>
        <taxon>Chlorophyceae</taxon>
        <taxon>CS clade</taxon>
        <taxon>Chlamydomonadales</taxon>
        <taxon>Haematococcaceae</taxon>
        <taxon>Haematococcus</taxon>
    </lineage>
</organism>
<accession>A0A699YSR2</accession>
<protein>
    <submittedName>
        <fullName evidence="6">TPR and ankyrin repeat-containing protein 1</fullName>
    </submittedName>
</protein>
<dbReference type="InterPro" id="IPR027417">
    <property type="entry name" value="P-loop_NTPase"/>
</dbReference>
<dbReference type="AlphaFoldDB" id="A0A699YSR2"/>
<keyword evidence="7" id="KW-1185">Reference proteome</keyword>
<keyword evidence="3" id="KW-0347">Helicase</keyword>
<dbReference type="GO" id="GO:0016787">
    <property type="term" value="F:hydrolase activity"/>
    <property type="evidence" value="ECO:0007669"/>
    <property type="project" value="UniProtKB-KW"/>
</dbReference>
<evidence type="ECO:0000256" key="3">
    <source>
        <dbReference type="ARBA" id="ARBA00022806"/>
    </source>
</evidence>
<sequence>MSVKQLGILAVQCYQGFPHNLEGRPSQCEMISLTICHSTHPTEPKQRGLLSPTHIWTEICSYLKGSVEAVKQPTASPCNNTGMCALANHNGCARQAVSGMLHHGTCASSNTNNTCRPVLPICHDSEGIQLASTDTVLQGHLDLAQYEGLGRKRAATFTSEQRRDLVWPVFQAYQQALRAEGRWTWWPTCTGRSEKVAIVAPPSLLCSETRRHCQQDSYIDGASSEDLPAPHLHWLQVSHTHKHTHSACHTQPSSSIPTCLGPGMLPAQAMFYELSQAQQAAIRDAKKARQGHRLAGAPAVVGVPQIQQLLINHRTHQGILNAAAVVVDALKHHYPAGIDSLARERAHFQGPGPVLEGSLSSTDIRPLLQQAGAQKVFLLRDRSQRHELPEYLRKSNALMLTVPQAKGLEFEEVFMVDFFKHSPAPEAEWRVLNSFCPAGAQPSSLRSTKFDPSVHLLLQEELKMLYTAITRARCHVRCQ</sequence>
<dbReference type="PANTHER" id="PTHR21529">
    <property type="entry name" value="MAMMARY TURMOR VIRUS RECEPTOR HOMOLOG 1, 2 MTVR1, 2"/>
    <property type="match status" value="1"/>
</dbReference>
<evidence type="ECO:0000256" key="4">
    <source>
        <dbReference type="ARBA" id="ARBA00022840"/>
    </source>
</evidence>